<keyword evidence="3 5" id="KW-1133">Transmembrane helix</keyword>
<dbReference type="STRING" id="913774.A0A0C3D099"/>
<evidence type="ECO:0000256" key="1">
    <source>
        <dbReference type="ARBA" id="ARBA00004141"/>
    </source>
</evidence>
<feature type="transmembrane region" description="Helical" evidence="5">
    <location>
        <begin position="238"/>
        <end position="256"/>
    </location>
</feature>
<feature type="transmembrane region" description="Helical" evidence="5">
    <location>
        <begin position="75"/>
        <end position="99"/>
    </location>
</feature>
<feature type="transmembrane region" description="Helical" evidence="5">
    <location>
        <begin position="157"/>
        <end position="180"/>
    </location>
</feature>
<feature type="transmembrane region" description="Helical" evidence="5">
    <location>
        <begin position="201"/>
        <end position="218"/>
    </location>
</feature>
<comment type="subcellular location">
    <subcellularLocation>
        <location evidence="1">Membrane</location>
        <topology evidence="1">Multi-pass membrane protein</topology>
    </subcellularLocation>
</comment>
<reference evidence="6 7" key="1">
    <citation type="submission" date="2014-04" db="EMBL/GenBank/DDBJ databases">
        <authorList>
            <consortium name="DOE Joint Genome Institute"/>
            <person name="Kuo A."/>
            <person name="Martino E."/>
            <person name="Perotto S."/>
            <person name="Kohler A."/>
            <person name="Nagy L.G."/>
            <person name="Floudas D."/>
            <person name="Copeland A."/>
            <person name="Barry K.W."/>
            <person name="Cichocki N."/>
            <person name="Veneault-Fourrey C."/>
            <person name="LaButti K."/>
            <person name="Lindquist E.A."/>
            <person name="Lipzen A."/>
            <person name="Lundell T."/>
            <person name="Morin E."/>
            <person name="Murat C."/>
            <person name="Sun H."/>
            <person name="Tunlid A."/>
            <person name="Henrissat B."/>
            <person name="Grigoriev I.V."/>
            <person name="Hibbett D.S."/>
            <person name="Martin F."/>
            <person name="Nordberg H.P."/>
            <person name="Cantor M.N."/>
            <person name="Hua S.X."/>
        </authorList>
    </citation>
    <scope>NUCLEOTIDE SEQUENCE [LARGE SCALE GENOMIC DNA]</scope>
    <source>
        <strain evidence="6 7">Zn</strain>
    </source>
</reference>
<dbReference type="PANTHER" id="PTHR31465:SF35">
    <property type="entry name" value="RTA1 DOMAIN PROTEIN-RELATED"/>
    <property type="match status" value="1"/>
</dbReference>
<evidence type="ECO:0000256" key="4">
    <source>
        <dbReference type="ARBA" id="ARBA00023136"/>
    </source>
</evidence>
<gene>
    <name evidence="6" type="ORF">OIDMADRAFT_45244</name>
</gene>
<dbReference type="InParanoid" id="A0A0C3D099"/>
<feature type="transmembrane region" description="Helical" evidence="5">
    <location>
        <begin position="119"/>
        <end position="137"/>
    </location>
</feature>
<dbReference type="AlphaFoldDB" id="A0A0C3D099"/>
<evidence type="ECO:0000313" key="7">
    <source>
        <dbReference type="Proteomes" id="UP000054321"/>
    </source>
</evidence>
<keyword evidence="2 5" id="KW-0812">Transmembrane</keyword>
<keyword evidence="4 5" id="KW-0472">Membrane</keyword>
<evidence type="ECO:0000313" key="6">
    <source>
        <dbReference type="EMBL" id="KIM95332.1"/>
    </source>
</evidence>
<evidence type="ECO:0008006" key="8">
    <source>
        <dbReference type="Google" id="ProtNLM"/>
    </source>
</evidence>
<proteinExistence type="predicted"/>
<dbReference type="PANTHER" id="PTHR31465">
    <property type="entry name" value="PROTEIN RTA1-RELATED"/>
    <property type="match status" value="1"/>
</dbReference>
<dbReference type="OrthoDB" id="3358017at2759"/>
<evidence type="ECO:0000256" key="5">
    <source>
        <dbReference type="SAM" id="Phobius"/>
    </source>
</evidence>
<sequence>MADSPQKFVLYHYTPSLAAAVIFIVLFFATAILHSFQLFKNRTWYFIPFLIGGFFEPIGYIGRAISSKESPNWTIGPYICQSLLILLAPTLFAASIYMILGRIIRLTDGDEYSPIRARWLTKVFVAGDVLSFLAQSGGGGMLSQAKTADDQKRGTNIITGGLFIQVIFFGCFMVVSVIFHTRMARAPAARSFSLQVPWQKYLFVLYAASTFIMVRSVFRIAEYLQGNDGSLLQTETYLYLFDATLMFLTMVLFNVFHPSKTISYEYLYGESVGMASRGLE</sequence>
<reference evidence="7" key="2">
    <citation type="submission" date="2015-01" db="EMBL/GenBank/DDBJ databases">
        <title>Evolutionary Origins and Diversification of the Mycorrhizal Mutualists.</title>
        <authorList>
            <consortium name="DOE Joint Genome Institute"/>
            <consortium name="Mycorrhizal Genomics Consortium"/>
            <person name="Kohler A."/>
            <person name="Kuo A."/>
            <person name="Nagy L.G."/>
            <person name="Floudas D."/>
            <person name="Copeland A."/>
            <person name="Barry K.W."/>
            <person name="Cichocki N."/>
            <person name="Veneault-Fourrey C."/>
            <person name="LaButti K."/>
            <person name="Lindquist E.A."/>
            <person name="Lipzen A."/>
            <person name="Lundell T."/>
            <person name="Morin E."/>
            <person name="Murat C."/>
            <person name="Riley R."/>
            <person name="Ohm R."/>
            <person name="Sun H."/>
            <person name="Tunlid A."/>
            <person name="Henrissat B."/>
            <person name="Grigoriev I.V."/>
            <person name="Hibbett D.S."/>
            <person name="Martin F."/>
        </authorList>
    </citation>
    <scope>NUCLEOTIDE SEQUENCE [LARGE SCALE GENOMIC DNA]</scope>
    <source>
        <strain evidence="7">Zn</strain>
    </source>
</reference>
<dbReference type="HOGENOM" id="CLU_033465_3_1_1"/>
<dbReference type="FunCoup" id="A0A0C3D099">
    <property type="interactions" value="38"/>
</dbReference>
<feature type="transmembrane region" description="Helical" evidence="5">
    <location>
        <begin position="45"/>
        <end position="63"/>
    </location>
</feature>
<dbReference type="GO" id="GO:0016020">
    <property type="term" value="C:membrane"/>
    <property type="evidence" value="ECO:0007669"/>
    <property type="project" value="UniProtKB-SubCell"/>
</dbReference>
<feature type="transmembrane region" description="Helical" evidence="5">
    <location>
        <begin position="12"/>
        <end position="33"/>
    </location>
</feature>
<protein>
    <recommendedName>
        <fullName evidence="8">RTA1 like protein</fullName>
    </recommendedName>
</protein>
<accession>A0A0C3D099</accession>
<keyword evidence="7" id="KW-1185">Reference proteome</keyword>
<dbReference type="InterPro" id="IPR007568">
    <property type="entry name" value="RTA1"/>
</dbReference>
<dbReference type="EMBL" id="KN832887">
    <property type="protein sequence ID" value="KIM95332.1"/>
    <property type="molecule type" value="Genomic_DNA"/>
</dbReference>
<organism evidence="6 7">
    <name type="scientific">Oidiodendron maius (strain Zn)</name>
    <dbReference type="NCBI Taxonomy" id="913774"/>
    <lineage>
        <taxon>Eukaryota</taxon>
        <taxon>Fungi</taxon>
        <taxon>Dikarya</taxon>
        <taxon>Ascomycota</taxon>
        <taxon>Pezizomycotina</taxon>
        <taxon>Leotiomycetes</taxon>
        <taxon>Leotiomycetes incertae sedis</taxon>
        <taxon>Myxotrichaceae</taxon>
        <taxon>Oidiodendron</taxon>
    </lineage>
</organism>
<evidence type="ECO:0000256" key="2">
    <source>
        <dbReference type="ARBA" id="ARBA00022692"/>
    </source>
</evidence>
<dbReference type="Proteomes" id="UP000054321">
    <property type="component" value="Unassembled WGS sequence"/>
</dbReference>
<dbReference type="Pfam" id="PF04479">
    <property type="entry name" value="RTA1"/>
    <property type="match status" value="1"/>
</dbReference>
<name>A0A0C3D099_OIDMZ</name>
<evidence type="ECO:0000256" key="3">
    <source>
        <dbReference type="ARBA" id="ARBA00022989"/>
    </source>
</evidence>